<protein>
    <submittedName>
        <fullName evidence="1">Uncharacterized protein</fullName>
    </submittedName>
</protein>
<organism evidence="1 2">
    <name type="scientific">Bacteroides phage crAss001</name>
    <name type="common">Bacteroides phage PhiCrAss001</name>
    <dbReference type="NCBI Taxonomy" id="2301731"/>
    <lineage>
        <taxon>Viruses</taxon>
        <taxon>Duplodnaviria</taxon>
        <taxon>Heunggongvirae</taxon>
        <taxon>Uroviricota</taxon>
        <taxon>Caudoviricetes</taxon>
        <taxon>Crassvirales</taxon>
        <taxon>Steigviridae</taxon>
        <taxon>Asinivirinae</taxon>
        <taxon>Kehishuvirus</taxon>
        <taxon>Kehishuvirus primarius</taxon>
    </lineage>
</organism>
<evidence type="ECO:0000313" key="2">
    <source>
        <dbReference type="Proteomes" id="UP000262320"/>
    </source>
</evidence>
<organismHost>
    <name type="scientific">Bacteroides intestinalis</name>
    <dbReference type="NCBI Taxonomy" id="329854"/>
</organismHost>
<name>A0A385DVJ4_BPCA1</name>
<gene>
    <name evidence="1" type="ORF">crAss001_94</name>
</gene>
<sequence>MNDVKVSLSIILQGGVMYSQEQAKALEKEKVGTGYDTFNMRVEGLKDGKKDAETITVKTRKYKPAGQSLNLSMDAYDYMTGKEAPYFVKAKDWERLTKKQRLEAHLKRIVEELGGVSFTYVVLDN</sequence>
<keyword evidence="2" id="KW-1185">Reference proteome</keyword>
<accession>A0A385DVJ4</accession>
<reference evidence="1 2" key="1">
    <citation type="submission" date="2018-07" db="EMBL/GenBank/DDBJ databases">
        <title>PhiCrAss001, a member of the most abundant bacteriophage family in the human gut, infects Bacteroides.</title>
        <authorList>
            <person name="Shkoporov A.N."/>
            <person name="Khokhlova E.V."/>
            <person name="Fitzgerald C.B."/>
            <person name="Stockdale S.R."/>
            <person name="Draper L.A."/>
            <person name="Ross R.P."/>
            <person name="Hill C."/>
        </authorList>
    </citation>
    <scope>NUCLEOTIDE SEQUENCE [LARGE SCALE GENOMIC DNA]</scope>
    <source>
        <strain evidence="2">crAss001</strain>
    </source>
</reference>
<dbReference type="Proteomes" id="UP000262320">
    <property type="component" value="Segment"/>
</dbReference>
<dbReference type="EMBL" id="MH675552">
    <property type="protein sequence ID" value="AXQ62737.1"/>
    <property type="molecule type" value="Genomic_DNA"/>
</dbReference>
<evidence type="ECO:0000313" key="1">
    <source>
        <dbReference type="EMBL" id="AXQ62737.1"/>
    </source>
</evidence>
<proteinExistence type="predicted"/>